<evidence type="ECO:0000256" key="3">
    <source>
        <dbReference type="ARBA" id="ARBA00021438"/>
    </source>
</evidence>
<dbReference type="PANTHER" id="PTHR31633">
    <property type="entry name" value="H/ACA RIBONUCLEOPROTEIN COMPLEX NON-CORE SUBUNIT NAF1"/>
    <property type="match status" value="1"/>
</dbReference>
<evidence type="ECO:0000256" key="5">
    <source>
        <dbReference type="ARBA" id="ARBA00022552"/>
    </source>
</evidence>
<dbReference type="AlphaFoldDB" id="A0AAW0WV53"/>
<accession>A0AAW0WV53</accession>
<dbReference type="GO" id="GO:0005732">
    <property type="term" value="C:sno(s)RNA-containing ribonucleoprotein complex"/>
    <property type="evidence" value="ECO:0007669"/>
    <property type="project" value="InterPro"/>
</dbReference>
<dbReference type="Gene3D" id="2.40.10.230">
    <property type="entry name" value="Probable tRNA pseudouridine synthase domain"/>
    <property type="match status" value="1"/>
</dbReference>
<feature type="region of interest" description="Disordered" evidence="9">
    <location>
        <begin position="989"/>
        <end position="1084"/>
    </location>
</feature>
<feature type="compositionally biased region" description="Acidic residues" evidence="9">
    <location>
        <begin position="499"/>
        <end position="519"/>
    </location>
</feature>
<dbReference type="GO" id="GO:0006364">
    <property type="term" value="P:rRNA processing"/>
    <property type="evidence" value="ECO:0007669"/>
    <property type="project" value="UniProtKB-KW"/>
</dbReference>
<feature type="region of interest" description="Disordered" evidence="9">
    <location>
        <begin position="493"/>
        <end position="525"/>
    </location>
</feature>
<dbReference type="GO" id="GO:0000493">
    <property type="term" value="P:box H/ACA snoRNP assembly"/>
    <property type="evidence" value="ECO:0007669"/>
    <property type="project" value="InterPro"/>
</dbReference>
<dbReference type="InterPro" id="IPR007504">
    <property type="entry name" value="H/ACA_rnp_Gar1/Naf1"/>
</dbReference>
<dbReference type="InterPro" id="IPR040309">
    <property type="entry name" value="Naf1"/>
</dbReference>
<dbReference type="FunFam" id="2.40.10.230:FF:000002">
    <property type="entry name" value="H/ACA ribonucleoprotein complex non-core subunit NAF1"/>
    <property type="match status" value="1"/>
</dbReference>
<evidence type="ECO:0000256" key="4">
    <source>
        <dbReference type="ARBA" id="ARBA00022517"/>
    </source>
</evidence>
<evidence type="ECO:0000313" key="11">
    <source>
        <dbReference type="Proteomes" id="UP001445076"/>
    </source>
</evidence>
<feature type="compositionally biased region" description="Polar residues" evidence="9">
    <location>
        <begin position="905"/>
        <end position="915"/>
    </location>
</feature>
<evidence type="ECO:0000256" key="8">
    <source>
        <dbReference type="ARBA" id="ARBA00023242"/>
    </source>
</evidence>
<gene>
    <name evidence="10" type="ORF">OTU49_007315</name>
</gene>
<keyword evidence="4" id="KW-0690">Ribosome biogenesis</keyword>
<dbReference type="Proteomes" id="UP001445076">
    <property type="component" value="Unassembled WGS sequence"/>
</dbReference>
<dbReference type="Pfam" id="PF04410">
    <property type="entry name" value="Gar1"/>
    <property type="match status" value="1"/>
</dbReference>
<dbReference type="GO" id="GO:0043489">
    <property type="term" value="P:RNA stabilization"/>
    <property type="evidence" value="ECO:0007669"/>
    <property type="project" value="UniProtKB-ARBA"/>
</dbReference>
<evidence type="ECO:0000256" key="7">
    <source>
        <dbReference type="ARBA" id="ARBA00022884"/>
    </source>
</evidence>
<keyword evidence="5" id="KW-0698">rRNA processing</keyword>
<keyword evidence="7" id="KW-0694">RNA-binding</keyword>
<dbReference type="GO" id="GO:0003723">
    <property type="term" value="F:RNA binding"/>
    <property type="evidence" value="ECO:0007669"/>
    <property type="project" value="UniProtKB-KW"/>
</dbReference>
<comment type="similarity">
    <text evidence="2">Belongs to the NAF1 family.</text>
</comment>
<feature type="compositionally biased region" description="Polar residues" evidence="9">
    <location>
        <begin position="338"/>
        <end position="351"/>
    </location>
</feature>
<evidence type="ECO:0000256" key="1">
    <source>
        <dbReference type="ARBA" id="ARBA00004123"/>
    </source>
</evidence>
<feature type="compositionally biased region" description="Basic and acidic residues" evidence="9">
    <location>
        <begin position="726"/>
        <end position="738"/>
    </location>
</feature>
<feature type="compositionally biased region" description="Pro residues" evidence="9">
    <location>
        <begin position="954"/>
        <end position="970"/>
    </location>
</feature>
<feature type="region of interest" description="Disordered" evidence="9">
    <location>
        <begin position="1"/>
        <end position="39"/>
    </location>
</feature>
<feature type="region of interest" description="Disordered" evidence="9">
    <location>
        <begin position="904"/>
        <end position="975"/>
    </location>
</feature>
<dbReference type="GO" id="GO:0005634">
    <property type="term" value="C:nucleus"/>
    <property type="evidence" value="ECO:0007669"/>
    <property type="project" value="UniProtKB-SubCell"/>
</dbReference>
<feature type="compositionally biased region" description="Polar residues" evidence="9">
    <location>
        <begin position="309"/>
        <end position="328"/>
    </location>
</feature>
<feature type="compositionally biased region" description="Low complexity" evidence="9">
    <location>
        <begin position="931"/>
        <end position="953"/>
    </location>
</feature>
<protein>
    <recommendedName>
        <fullName evidence="3">H/ACA ribonucleoprotein complex non-core subunit NAF1</fullName>
    </recommendedName>
</protein>
<evidence type="ECO:0000256" key="2">
    <source>
        <dbReference type="ARBA" id="ARBA00009801"/>
    </source>
</evidence>
<name>A0AAW0WV53_CHEQU</name>
<keyword evidence="6" id="KW-0597">Phosphoprotein</keyword>
<dbReference type="InterPro" id="IPR009000">
    <property type="entry name" value="Transl_B-barrel_sf"/>
</dbReference>
<keyword evidence="8" id="KW-0539">Nucleus</keyword>
<evidence type="ECO:0000256" key="6">
    <source>
        <dbReference type="ARBA" id="ARBA00022553"/>
    </source>
</evidence>
<evidence type="ECO:0000256" key="9">
    <source>
        <dbReference type="SAM" id="MobiDB-lite"/>
    </source>
</evidence>
<feature type="compositionally biased region" description="Pro residues" evidence="9">
    <location>
        <begin position="994"/>
        <end position="1009"/>
    </location>
</feature>
<feature type="region of interest" description="Disordered" evidence="9">
    <location>
        <begin position="708"/>
        <end position="765"/>
    </location>
</feature>
<feature type="region of interest" description="Disordered" evidence="9">
    <location>
        <begin position="309"/>
        <end position="351"/>
    </location>
</feature>
<comment type="subcellular location">
    <subcellularLocation>
        <location evidence="1">Nucleus</location>
    </subcellularLocation>
</comment>
<reference evidence="10 11" key="1">
    <citation type="journal article" date="2024" name="BMC Genomics">
        <title>Genome assembly of redclaw crayfish (Cherax quadricarinatus) provides insights into its immune adaptation and hypoxia tolerance.</title>
        <authorList>
            <person name="Liu Z."/>
            <person name="Zheng J."/>
            <person name="Li H."/>
            <person name="Fang K."/>
            <person name="Wang S."/>
            <person name="He J."/>
            <person name="Zhou D."/>
            <person name="Weng S."/>
            <person name="Chi M."/>
            <person name="Gu Z."/>
            <person name="He J."/>
            <person name="Li F."/>
            <person name="Wang M."/>
        </authorList>
    </citation>
    <scope>NUCLEOTIDE SEQUENCE [LARGE SCALE GENOMIC DNA]</scope>
    <source>
        <strain evidence="10">ZL_2023a</strain>
    </source>
</reference>
<evidence type="ECO:0000313" key="10">
    <source>
        <dbReference type="EMBL" id="KAK8731889.1"/>
    </source>
</evidence>
<dbReference type="SUPFAM" id="SSF50447">
    <property type="entry name" value="Translation proteins"/>
    <property type="match status" value="1"/>
</dbReference>
<dbReference type="GO" id="GO:0001522">
    <property type="term" value="P:pseudouridine synthesis"/>
    <property type="evidence" value="ECO:0007669"/>
    <property type="project" value="InterPro"/>
</dbReference>
<dbReference type="InterPro" id="IPR038664">
    <property type="entry name" value="Gar1/Naf1_Cbf5-bd_sf"/>
</dbReference>
<proteinExistence type="inferred from homology"/>
<feature type="compositionally biased region" description="Pro residues" evidence="9">
    <location>
        <begin position="1017"/>
        <end position="1068"/>
    </location>
</feature>
<dbReference type="EMBL" id="JARKIK010000059">
    <property type="protein sequence ID" value="KAK8731889.1"/>
    <property type="molecule type" value="Genomic_DNA"/>
</dbReference>
<keyword evidence="11" id="KW-1185">Reference proteome</keyword>
<dbReference type="PANTHER" id="PTHR31633:SF1">
    <property type="entry name" value="H_ACA RIBONUCLEOPROTEIN COMPLEX NON-CORE SUBUNIT NAF1"/>
    <property type="match status" value="1"/>
</dbReference>
<comment type="caution">
    <text evidence="10">The sequence shown here is derived from an EMBL/GenBank/DDBJ whole genome shotgun (WGS) entry which is preliminary data.</text>
</comment>
<sequence>MNAMKEDETPVSSAGSEHPSTKSFQSTDPPPADIPTTTTNVASVSTDKILGIPSTVHSSQALGFANTITTNLLSSSSTTDTAETNAALTNTEQSVDRNTTLCTVTGMMDVTTAIVDKVQADTDIDLTTINTVTTISNTTTTISNTTTTISNTLTVTVDSEASQTKRDTAVAGTAPVMLISEETVTVTIPSAKEVAPVTIPTPGDRDPVTMLTAGERIPVTISSSREAASVTIPTAGKMTPVTVPLTGEAASATQAATHTPQITNAKELTIYTAPLSTNTVIKMKEASHTVPTYIDEASVMPLLLTSAAHTSPFPSSSHQAPQTSCTSVEQDDPMEYHNTPQTSKEQGTASTSRNALQLLTSYGISDSEDEECSVDESMDTSCDIGQNETELTNGTAENVATNVCSELPFEGSVPPHSLQLPMPLVEGQCSMPVISEKTFNGGAGTGEIESKEAGDLDVVMTGSYRHTVDVGSDTEDSESDSVSSSLVCDISAVERIDSTSEESTSEESTNEESSSEESATDSKEVEAILQRKKHQVQKKPASKLNILVTPGELQLHELPPIEDLHISVPEEKAVPIGTVFNTVEQQVVVEAFAKIPAIDLDSVLFLDHGKRTLGQVFDVFGPVQEPFYVVRFNSADHIKDNKIEKGDIVYFAPSTEHTNFIVIDELMRLKGSDASGLTGNELPASECQEFSDDEEEARVLGGKKQNKYTTSTNEFQSCRKRGKGQVHGEARDRGHTHENGNNIPFHGRGKVSRPPTRFGYPPAMHPRFRPRGPPPFSMGPPDFIPGSPGFQGPSRMHRNPEPHDPRPFSNFQNRVEMTADQGMALITHEGDGYHNGPPTSTAAWPQPSNIQFGGPPQFSSPRGYFHPRGLAGPLGVSDHPNPPPSPVENSFGLGNPLGSFGDVMQASQPSPSYSGHESVVGMLPPPPPSNMPQMHPNISLAPPHSMLPPQSMSLPPPPPPPPHNMPPPPSHMASLPPCNMPPPNCMPSPNNMTSPPPSHSMPPPPPHTVTPPSTHNMPPPQHNMTPPPPSHSMTPPPLHNITPLHPPHSMPPPPPMHHIPSQPPPPHIPFDHTQAPPSVPPTNY</sequence>
<organism evidence="10 11">
    <name type="scientific">Cherax quadricarinatus</name>
    <name type="common">Australian red claw crayfish</name>
    <dbReference type="NCBI Taxonomy" id="27406"/>
    <lineage>
        <taxon>Eukaryota</taxon>
        <taxon>Metazoa</taxon>
        <taxon>Ecdysozoa</taxon>
        <taxon>Arthropoda</taxon>
        <taxon>Crustacea</taxon>
        <taxon>Multicrustacea</taxon>
        <taxon>Malacostraca</taxon>
        <taxon>Eumalacostraca</taxon>
        <taxon>Eucarida</taxon>
        <taxon>Decapoda</taxon>
        <taxon>Pleocyemata</taxon>
        <taxon>Astacidea</taxon>
        <taxon>Parastacoidea</taxon>
        <taxon>Parastacidae</taxon>
        <taxon>Cherax</taxon>
    </lineage>
</organism>